<comment type="caution">
    <text evidence="1">The sequence shown here is derived from an EMBL/GenBank/DDBJ whole genome shotgun (WGS) entry which is preliminary data.</text>
</comment>
<reference evidence="1 2" key="1">
    <citation type="submission" date="2020-04" db="EMBL/GenBank/DDBJ databases">
        <authorList>
            <person name="Laetsch R D."/>
            <person name="Stevens L."/>
            <person name="Kumar S."/>
            <person name="Blaxter L. M."/>
        </authorList>
    </citation>
    <scope>NUCLEOTIDE SEQUENCE [LARGE SCALE GENOMIC DNA]</scope>
</reference>
<gene>
    <name evidence="1" type="ORF">CBOVIS_LOCUS2301</name>
</gene>
<dbReference type="EMBL" id="CADEPM010000001">
    <property type="protein sequence ID" value="CAB3399126.1"/>
    <property type="molecule type" value="Genomic_DNA"/>
</dbReference>
<protein>
    <submittedName>
        <fullName evidence="1">Uncharacterized protein</fullName>
    </submittedName>
</protein>
<name>A0A8S1EGQ4_9PELO</name>
<keyword evidence="2" id="KW-1185">Reference proteome</keyword>
<accession>A0A8S1EGQ4</accession>
<evidence type="ECO:0000313" key="2">
    <source>
        <dbReference type="Proteomes" id="UP000494206"/>
    </source>
</evidence>
<dbReference type="Proteomes" id="UP000494206">
    <property type="component" value="Unassembled WGS sequence"/>
</dbReference>
<dbReference type="OrthoDB" id="5805943at2759"/>
<evidence type="ECO:0000313" key="1">
    <source>
        <dbReference type="EMBL" id="CAB3399126.1"/>
    </source>
</evidence>
<dbReference type="AlphaFoldDB" id="A0A8S1EGQ4"/>
<proteinExistence type="predicted"/>
<organism evidence="1 2">
    <name type="scientific">Caenorhabditis bovis</name>
    <dbReference type="NCBI Taxonomy" id="2654633"/>
    <lineage>
        <taxon>Eukaryota</taxon>
        <taxon>Metazoa</taxon>
        <taxon>Ecdysozoa</taxon>
        <taxon>Nematoda</taxon>
        <taxon>Chromadorea</taxon>
        <taxon>Rhabditida</taxon>
        <taxon>Rhabditina</taxon>
        <taxon>Rhabditomorpha</taxon>
        <taxon>Rhabditoidea</taxon>
        <taxon>Rhabditidae</taxon>
        <taxon>Peloderinae</taxon>
        <taxon>Caenorhabditis</taxon>
    </lineage>
</organism>
<sequence length="206" mass="23992">MIKGFKNCFPWTTLGYYQLHAYFPSKLLRHILSEILEEAEYSYHNDQQPSTSNVNMGFVKIPENFASNGKRPLVPEEIPRELQLNLSTMPRESSKSNCENIGEIMFPESIPQEAYTSVWNACEIPIFNALPEDIGSEEEILFDVLNDMLENGNVDEVFAELKTKKWPDEVFHSENSEMLFQVHRILRFAVKNARHFQETEFVLRKL</sequence>